<dbReference type="EMBL" id="JASWJB010000135">
    <property type="protein sequence ID" value="KAK2595337.1"/>
    <property type="molecule type" value="Genomic_DNA"/>
</dbReference>
<dbReference type="AlphaFoldDB" id="A0AAJ0CMI1"/>
<evidence type="ECO:0000313" key="2">
    <source>
        <dbReference type="EMBL" id="KAK2595337.1"/>
    </source>
</evidence>
<accession>A0AAJ0CMI1</accession>
<evidence type="ECO:0000313" key="3">
    <source>
        <dbReference type="Proteomes" id="UP001251528"/>
    </source>
</evidence>
<sequence length="762" mass="85989">MPMRNVFRRKSFANHFRSSSTSSSDDEDFVAPFSGRTEAPIDIPTAARLQTISPIPPTEPRAHEIWCSLRANPAAWMTMMQYWDLVHKEDAWDPELDPGVSSEPLVYRPLSNADAEIRLLTILPGPSSAGNASPVRCTLERVSLHDAPTYTALSYTWGAPNETRPVVVNGHRFNATTNLYWALRRLRAIGKTSIWIDAICINQNDREEKSQQLPRMRSIYARAKEVFVWLGPETKNSNLAMWLLKMLSKPDDGTKSNPGYIEAMKERESSAPQGRFAEAWTAFDDLFALEYWKRLWIIQEIAASTDVIVCCGQKSISWPDLETAFWGKKYVFDMFTKRTDADLTAHPRNTHQLFDFWAWKKAIARVEPQSLLRALIDSRRSKASNPRDHVYALLGISSDSSTLVPIPNYKLSVEQVYTDLTKAMIQANGNIDIICLRGRSDARNNNLPSWVPDWSALAEVERPWLFRSALSNSGKIKDGLATAFDSFDSFDSSFGVRVEGNLLCVSGRVFGVVDGLSTGISPDGDITGEMTQPTILTTAYVDGHGHAAAVNDALMMEEFSKKLENPSRTDLIHYLLHPIGIETMSTHGHSLLAAWLEANRNFKLCDFELYIWATKLYGHQRQWKKRVSHYFESKDTFTEDMHKYMANIETTLKGGMRLMTTNLGHVGMAHPQTQRGDHICLLEGMSSPVILRPCSDEDLGPDALRQQRAVQEDMKMSRYSAGFRIEIGFRSYKVVGEGYVRMAGMAKELQQASYPFGTFLLH</sequence>
<dbReference type="InterPro" id="IPR010730">
    <property type="entry name" value="HET"/>
</dbReference>
<organism evidence="2 3">
    <name type="scientific">Conoideocrella luteorostrata</name>
    <dbReference type="NCBI Taxonomy" id="1105319"/>
    <lineage>
        <taxon>Eukaryota</taxon>
        <taxon>Fungi</taxon>
        <taxon>Dikarya</taxon>
        <taxon>Ascomycota</taxon>
        <taxon>Pezizomycotina</taxon>
        <taxon>Sordariomycetes</taxon>
        <taxon>Hypocreomycetidae</taxon>
        <taxon>Hypocreales</taxon>
        <taxon>Clavicipitaceae</taxon>
        <taxon>Conoideocrella</taxon>
    </lineage>
</organism>
<comment type="caution">
    <text evidence="2">The sequence shown here is derived from an EMBL/GenBank/DDBJ whole genome shotgun (WGS) entry which is preliminary data.</text>
</comment>
<dbReference type="PANTHER" id="PTHR24148:SF73">
    <property type="entry name" value="HET DOMAIN PROTEIN (AFU_ORTHOLOGUE AFUA_8G01020)"/>
    <property type="match status" value="1"/>
</dbReference>
<dbReference type="Pfam" id="PF06985">
    <property type="entry name" value="HET"/>
    <property type="match status" value="1"/>
</dbReference>
<dbReference type="InterPro" id="IPR052895">
    <property type="entry name" value="HetReg/Transcr_Mod"/>
</dbReference>
<keyword evidence="3" id="KW-1185">Reference proteome</keyword>
<name>A0AAJ0CMI1_9HYPO</name>
<evidence type="ECO:0000259" key="1">
    <source>
        <dbReference type="Pfam" id="PF06985"/>
    </source>
</evidence>
<dbReference type="PANTHER" id="PTHR24148">
    <property type="entry name" value="ANKYRIN REPEAT DOMAIN-CONTAINING PROTEIN 39 HOMOLOG-RELATED"/>
    <property type="match status" value="1"/>
</dbReference>
<gene>
    <name evidence="2" type="ORF">QQS21_006937</name>
</gene>
<reference evidence="2" key="1">
    <citation type="submission" date="2023-06" db="EMBL/GenBank/DDBJ databases">
        <title>Conoideocrella luteorostrata (Hypocreales: Clavicipitaceae), a potential biocontrol fungus for elongate hemlock scale in United States Christmas tree production areas.</title>
        <authorList>
            <person name="Barrett H."/>
            <person name="Lovett B."/>
            <person name="Macias A.M."/>
            <person name="Stajich J.E."/>
            <person name="Kasson M.T."/>
        </authorList>
    </citation>
    <scope>NUCLEOTIDE SEQUENCE</scope>
    <source>
        <strain evidence="2">ARSEF 14590</strain>
    </source>
</reference>
<dbReference type="Proteomes" id="UP001251528">
    <property type="component" value="Unassembled WGS sequence"/>
</dbReference>
<protein>
    <recommendedName>
        <fullName evidence="1">Heterokaryon incompatibility domain-containing protein</fullName>
    </recommendedName>
</protein>
<proteinExistence type="predicted"/>
<feature type="domain" description="Heterokaryon incompatibility" evidence="1">
    <location>
        <begin position="150"/>
        <end position="300"/>
    </location>
</feature>